<dbReference type="VEuPathDB" id="FungiDB:CJJ09_004837"/>
<dbReference type="VEuPathDB" id="FungiDB:CJI96_0004331"/>
<dbReference type="Gene3D" id="1.10.220.150">
    <property type="entry name" value="Arf GTPase activating protein"/>
    <property type="match status" value="1"/>
</dbReference>
<dbReference type="PROSITE" id="PS50115">
    <property type="entry name" value="ARFGAP"/>
    <property type="match status" value="1"/>
</dbReference>
<feature type="domain" description="Arf-GAP" evidence="8">
    <location>
        <begin position="16"/>
        <end position="133"/>
    </location>
</feature>
<dbReference type="FunFam" id="1.10.220.150:FF:000009">
    <property type="entry name" value="stromal membrane-associated protein 1 isoform X1"/>
    <property type="match status" value="1"/>
</dbReference>
<dbReference type="GO" id="GO:0006355">
    <property type="term" value="P:regulation of DNA-templated transcription"/>
    <property type="evidence" value="ECO:0007669"/>
    <property type="project" value="InterPro"/>
</dbReference>
<evidence type="ECO:0000256" key="4">
    <source>
        <dbReference type="ARBA" id="ARBA00022833"/>
    </source>
</evidence>
<organism evidence="9 10">
    <name type="scientific">Candidozyma auris</name>
    <name type="common">Yeast</name>
    <name type="synonym">Candida auris</name>
    <dbReference type="NCBI Taxonomy" id="498019"/>
    <lineage>
        <taxon>Eukaryota</taxon>
        <taxon>Fungi</taxon>
        <taxon>Dikarya</taxon>
        <taxon>Ascomycota</taxon>
        <taxon>Saccharomycotina</taxon>
        <taxon>Pichiomycetes</taxon>
        <taxon>Metschnikowiaceae</taxon>
        <taxon>Candidozyma</taxon>
    </lineage>
</organism>
<comment type="caution">
    <text evidence="9">The sequence shown here is derived from an EMBL/GenBank/DDBJ whole genome shotgun (WGS) entry which is preliminary data.</text>
</comment>
<evidence type="ECO:0000256" key="1">
    <source>
        <dbReference type="ARBA" id="ARBA00022468"/>
    </source>
</evidence>
<dbReference type="SMART" id="SM00105">
    <property type="entry name" value="ArfGap"/>
    <property type="match status" value="1"/>
</dbReference>
<dbReference type="InterPro" id="IPR001164">
    <property type="entry name" value="ArfGAP_dom"/>
</dbReference>
<dbReference type="Pfam" id="PF01412">
    <property type="entry name" value="ArfGap"/>
    <property type="match status" value="1"/>
</dbReference>
<dbReference type="InterPro" id="IPR038508">
    <property type="entry name" value="ArfGAP_dom_sf"/>
</dbReference>
<proteinExistence type="predicted"/>
<dbReference type="GO" id="GO:0005737">
    <property type="term" value="C:cytoplasm"/>
    <property type="evidence" value="ECO:0007669"/>
    <property type="project" value="TreeGrafter"/>
</dbReference>
<dbReference type="PROSITE" id="PS50114">
    <property type="entry name" value="GATA_ZN_FINGER_2"/>
    <property type="match status" value="1"/>
</dbReference>
<evidence type="ECO:0000259" key="7">
    <source>
        <dbReference type="PROSITE" id="PS50114"/>
    </source>
</evidence>
<dbReference type="SUPFAM" id="SSF57863">
    <property type="entry name" value="ArfGap/RecO-like zinc finger"/>
    <property type="match status" value="1"/>
</dbReference>
<dbReference type="VEuPathDB" id="FungiDB:QG37_07472"/>
<feature type="domain" description="GATA-type" evidence="7">
    <location>
        <begin position="25"/>
        <end position="65"/>
    </location>
</feature>
<keyword evidence="4" id="KW-0862">Zinc</keyword>
<dbReference type="InterPro" id="IPR044732">
    <property type="entry name" value="ArfGAP_SMAP1-like"/>
</dbReference>
<accession>A0A0L0NQN7</accession>
<evidence type="ECO:0000256" key="2">
    <source>
        <dbReference type="ARBA" id="ARBA00022723"/>
    </source>
</evidence>
<dbReference type="GO" id="GO:0008270">
    <property type="term" value="F:zinc ion binding"/>
    <property type="evidence" value="ECO:0007669"/>
    <property type="project" value="UniProtKB-KW"/>
</dbReference>
<dbReference type="InterPro" id="IPR051718">
    <property type="entry name" value="ARF_GTPase-activating"/>
</dbReference>
<dbReference type="VEuPathDB" id="FungiDB:B9J08_004824"/>
<feature type="region of interest" description="Disordered" evidence="6">
    <location>
        <begin position="264"/>
        <end position="318"/>
    </location>
</feature>
<reference evidence="10" key="1">
    <citation type="journal article" date="2015" name="BMC Genomics">
        <title>Draft genome of a commonly misdiagnosed multidrug resistant pathogen Candida auris.</title>
        <authorList>
            <person name="Chatterjee S."/>
            <person name="Alampalli S.V."/>
            <person name="Nageshan R.K."/>
            <person name="Chettiar S.T."/>
            <person name="Joshi S."/>
            <person name="Tatu U.S."/>
        </authorList>
    </citation>
    <scope>NUCLEOTIDE SEQUENCE [LARGE SCALE GENOMIC DNA]</scope>
    <source>
        <strain evidence="10">6684</strain>
    </source>
</reference>
<evidence type="ECO:0000259" key="8">
    <source>
        <dbReference type="PROSITE" id="PS50115"/>
    </source>
</evidence>
<keyword evidence="2" id="KW-0479">Metal-binding</keyword>
<dbReference type="InterPro" id="IPR000679">
    <property type="entry name" value="Znf_GATA"/>
</dbReference>
<dbReference type="InterPro" id="IPR037278">
    <property type="entry name" value="ARFGAP/RecO"/>
</dbReference>
<dbReference type="VEuPathDB" id="FungiDB:CJJ07_000694"/>
<dbReference type="EMBL" id="LGST01000057">
    <property type="protein sequence ID" value="KND96339.1"/>
    <property type="molecule type" value="Genomic_DNA"/>
</dbReference>
<dbReference type="PANTHER" id="PTHR45705:SF1">
    <property type="entry name" value="FI20236P1"/>
    <property type="match status" value="1"/>
</dbReference>
<dbReference type="PANTHER" id="PTHR45705">
    <property type="entry name" value="FI20236P1"/>
    <property type="match status" value="1"/>
</dbReference>
<name>A0A0L0NQN7_CANAR</name>
<keyword evidence="3 5" id="KW-0863">Zinc-finger</keyword>
<evidence type="ECO:0008006" key="11">
    <source>
        <dbReference type="Google" id="ProtNLM"/>
    </source>
</evidence>
<feature type="compositionally biased region" description="Polar residues" evidence="6">
    <location>
        <begin position="267"/>
        <end position="280"/>
    </location>
</feature>
<feature type="compositionally biased region" description="Pro residues" evidence="6">
    <location>
        <begin position="189"/>
        <end position="202"/>
    </location>
</feature>
<gene>
    <name evidence="9" type="ORF">QG37_07472</name>
</gene>
<keyword evidence="1" id="KW-0343">GTPase activation</keyword>
<feature type="region of interest" description="Disordered" evidence="6">
    <location>
        <begin position="189"/>
        <end position="228"/>
    </location>
</feature>
<protein>
    <recommendedName>
        <fullName evidence="11">Arf-GAP domain-containing protein</fullName>
    </recommendedName>
</protein>
<evidence type="ECO:0000256" key="5">
    <source>
        <dbReference type="PROSITE-ProRule" id="PRU00094"/>
    </source>
</evidence>
<evidence type="ECO:0000313" key="10">
    <source>
        <dbReference type="Proteomes" id="UP000037122"/>
    </source>
</evidence>
<dbReference type="GO" id="GO:0005096">
    <property type="term" value="F:GTPase activator activity"/>
    <property type="evidence" value="ECO:0007669"/>
    <property type="project" value="UniProtKB-KW"/>
</dbReference>
<dbReference type="PRINTS" id="PR00405">
    <property type="entry name" value="REVINTRACTNG"/>
</dbReference>
<sequence length="364" mass="39624">MSALPSSKKTHSEKNKQILKLLLKEPANKTCADCKTATHPRWALWNLGCFVCIRCSGIHRSMGTHISRVKSVDLDAWTDEQVESMLKWGNSKCNAYWELKLPDGYVPDASKIENYIRTKYDMRKWAALLKPDPLAIPAKSVASSAPAQVQKHTRLTPAIQKPQPEVAVDLLNDDFGTFSLALPLPAPVPPAKPKPKVPPQALVPPRTSVSQPAPPPPQKPQQHANNGRNDLKKSILSLYSLPSSSNSNVSTSSLMNSSQPNLALLNSKRNPVSPAPTQEPVNLLSDSLHGLSFGPASLSSLPQAKPPSQPTNSSPLWENQWNDSSASVNQWASDSVLPKTTIAQTASSGFSLTLDDDLFKNVWS</sequence>
<evidence type="ECO:0000256" key="3">
    <source>
        <dbReference type="ARBA" id="ARBA00022771"/>
    </source>
</evidence>
<evidence type="ECO:0000256" key="6">
    <source>
        <dbReference type="SAM" id="MobiDB-lite"/>
    </source>
</evidence>
<dbReference type="AlphaFoldDB" id="A0A0L0NQN7"/>
<evidence type="ECO:0000313" key="9">
    <source>
        <dbReference type="EMBL" id="KND96339.1"/>
    </source>
</evidence>
<dbReference type="CDD" id="cd08839">
    <property type="entry name" value="ArfGap_SMAP"/>
    <property type="match status" value="1"/>
</dbReference>
<dbReference type="Proteomes" id="UP000037122">
    <property type="component" value="Unassembled WGS sequence"/>
</dbReference>
<dbReference type="VEuPathDB" id="FungiDB:CJI97_004628"/>
<dbReference type="GO" id="GO:0043565">
    <property type="term" value="F:sequence-specific DNA binding"/>
    <property type="evidence" value="ECO:0007669"/>
    <property type="project" value="InterPro"/>
</dbReference>